<evidence type="ECO:0000256" key="1">
    <source>
        <dbReference type="ARBA" id="ARBA00022729"/>
    </source>
</evidence>
<reference evidence="5 6" key="1">
    <citation type="submission" date="2020-04" db="EMBL/GenBank/DDBJ databases">
        <authorList>
            <person name="Alioto T."/>
            <person name="Alioto T."/>
            <person name="Gomez Garrido J."/>
        </authorList>
    </citation>
    <scope>NUCLEOTIDE SEQUENCE [LARGE SCALE GENOMIC DNA]</scope>
</reference>
<keyword evidence="6" id="KW-1185">Reference proteome</keyword>
<organism evidence="5 6">
    <name type="scientific">Cloeon dipterum</name>
    <dbReference type="NCBI Taxonomy" id="197152"/>
    <lineage>
        <taxon>Eukaryota</taxon>
        <taxon>Metazoa</taxon>
        <taxon>Ecdysozoa</taxon>
        <taxon>Arthropoda</taxon>
        <taxon>Hexapoda</taxon>
        <taxon>Insecta</taxon>
        <taxon>Pterygota</taxon>
        <taxon>Palaeoptera</taxon>
        <taxon>Ephemeroptera</taxon>
        <taxon>Pisciforma</taxon>
        <taxon>Baetidae</taxon>
        <taxon>Cloeon</taxon>
    </lineage>
</organism>
<evidence type="ECO:0000313" key="5">
    <source>
        <dbReference type="EMBL" id="CAB3388300.1"/>
    </source>
</evidence>
<dbReference type="InterPro" id="IPR031424">
    <property type="entry name" value="QVR-like"/>
</dbReference>
<keyword evidence="3" id="KW-1133">Transmembrane helix</keyword>
<keyword evidence="3" id="KW-0472">Membrane</keyword>
<protein>
    <recommendedName>
        <fullName evidence="7">Protein quiver</fullName>
    </recommendedName>
</protein>
<dbReference type="Pfam" id="PF17064">
    <property type="entry name" value="QVR"/>
    <property type="match status" value="1"/>
</dbReference>
<evidence type="ECO:0000256" key="4">
    <source>
        <dbReference type="SAM" id="SignalP"/>
    </source>
</evidence>
<dbReference type="Proteomes" id="UP000494165">
    <property type="component" value="Unassembled WGS sequence"/>
</dbReference>
<feature type="signal peptide" evidence="4">
    <location>
        <begin position="1"/>
        <end position="21"/>
    </location>
</feature>
<dbReference type="AlphaFoldDB" id="A0A8S1E2E9"/>
<keyword evidence="2" id="KW-0325">Glycoprotein</keyword>
<comment type="caution">
    <text evidence="5">The sequence shown here is derived from an EMBL/GenBank/DDBJ whole genome shotgun (WGS) entry which is preliminary data.</text>
</comment>
<proteinExistence type="predicted"/>
<accession>A0A8S1E2E9</accession>
<name>A0A8S1E2E9_9INSE</name>
<evidence type="ECO:0000256" key="2">
    <source>
        <dbReference type="ARBA" id="ARBA00023180"/>
    </source>
</evidence>
<keyword evidence="3" id="KW-0812">Transmembrane</keyword>
<gene>
    <name evidence="5" type="ORF">CLODIP_2_CD03207</name>
</gene>
<evidence type="ECO:0000313" key="6">
    <source>
        <dbReference type="Proteomes" id="UP000494165"/>
    </source>
</evidence>
<feature type="transmembrane region" description="Helical" evidence="3">
    <location>
        <begin position="148"/>
        <end position="167"/>
    </location>
</feature>
<sequence length="169" mass="18771">MHAAETFGLCFLILFVQSGFALECHTCNSHDDKGCEKEVFKPVSSTQDVKNCDESLKKTIEKAQSILFPDYFAFPYEALNPTSAKFNDICFKITIAGKDRKNRVTFRGCSVLGSNTCLILDPLIQNTNSTVEGCHECSQKNLCNDARATLPVFSAYLIATLAIMLYAKF</sequence>
<dbReference type="EMBL" id="CADEPI010000740">
    <property type="protein sequence ID" value="CAB3388300.1"/>
    <property type="molecule type" value="Genomic_DNA"/>
</dbReference>
<evidence type="ECO:0008006" key="7">
    <source>
        <dbReference type="Google" id="ProtNLM"/>
    </source>
</evidence>
<feature type="chain" id="PRO_5035734565" description="Protein quiver" evidence="4">
    <location>
        <begin position="22"/>
        <end position="169"/>
    </location>
</feature>
<evidence type="ECO:0000256" key="3">
    <source>
        <dbReference type="SAM" id="Phobius"/>
    </source>
</evidence>
<keyword evidence="1 4" id="KW-0732">Signal</keyword>